<keyword evidence="3" id="KW-1185">Reference proteome</keyword>
<dbReference type="Proteomes" id="UP000278807">
    <property type="component" value="Unassembled WGS sequence"/>
</dbReference>
<sequence>MVSLPDKIDYLQTSKKNILLELKLITASHLIELPPNLQHCLGTDTEILHLLGIINPNSTDISNFDIEDNDENNLVRYLDHFSFFIELLSTFEQEKLSESCALAFEKLFFCRLCQSFNKSIISEQKYDQEVPQVVFHMGSPCPHRCLNVIRGCYASLTGILPQLSQLTKDFIDLGRVLTQRTSRSTNSNGGAFLHNYFLNEMRAWSKRLEKLTRKQWKAINEKVKHRCTGNPPVERIDPRSTEGRAEVADFLWPATERALQIYESRAPANRTATQMWPLIPSNHRLEELRREQKQSYIRMEELIVEYMLPERLFGEHLGQPCLMGRPERCWNGTGFEDEYEWLADFTRVGQLKNPEVKVTNAELNYASSRLGQKIAARSQAIRALVHKTRRRSTGEAIYDAPAALPFPSVVETQESELISLPTGQIMDIDGEGDLTSPQFSDLDGSSGMPPDYIGDLVTILNRQQQLQQLQNQSLKEDSEVESANASREPVGESPF</sequence>
<reference evidence="4" key="1">
    <citation type="submission" date="2016-04" db="UniProtKB">
        <authorList>
            <consortium name="WormBaseParasite"/>
        </authorList>
    </citation>
    <scope>IDENTIFICATION</scope>
</reference>
<evidence type="ECO:0000256" key="1">
    <source>
        <dbReference type="SAM" id="MobiDB-lite"/>
    </source>
</evidence>
<proteinExistence type="predicted"/>
<protein>
    <submittedName>
        <fullName evidence="2 4">Uncharacterized protein</fullName>
    </submittedName>
</protein>
<accession>A0A158QGL2</accession>
<evidence type="ECO:0000313" key="4">
    <source>
        <dbReference type="WBParaSite" id="HNAJ_0000027301-mRNA-1"/>
    </source>
</evidence>
<evidence type="ECO:0000313" key="2">
    <source>
        <dbReference type="EMBL" id="VDN96133.1"/>
    </source>
</evidence>
<dbReference type="WBParaSite" id="HNAJ_0000027301-mRNA-1">
    <property type="protein sequence ID" value="HNAJ_0000027301-mRNA-1"/>
    <property type="gene ID" value="HNAJ_0000027301"/>
</dbReference>
<dbReference type="EMBL" id="UZAE01000064">
    <property type="protein sequence ID" value="VDN96133.1"/>
    <property type="molecule type" value="Genomic_DNA"/>
</dbReference>
<gene>
    <name evidence="2" type="ORF">HNAJ_LOCUS274</name>
</gene>
<organism evidence="4">
    <name type="scientific">Rodentolepis nana</name>
    <name type="common">Dwarf tapeworm</name>
    <name type="synonym">Hymenolepis nana</name>
    <dbReference type="NCBI Taxonomy" id="102285"/>
    <lineage>
        <taxon>Eukaryota</taxon>
        <taxon>Metazoa</taxon>
        <taxon>Spiralia</taxon>
        <taxon>Lophotrochozoa</taxon>
        <taxon>Platyhelminthes</taxon>
        <taxon>Cestoda</taxon>
        <taxon>Eucestoda</taxon>
        <taxon>Cyclophyllidea</taxon>
        <taxon>Hymenolepididae</taxon>
        <taxon>Rodentolepis</taxon>
    </lineage>
</organism>
<name>A0A158QGL2_RODNA</name>
<dbReference type="AlphaFoldDB" id="A0A158QGL2"/>
<feature type="region of interest" description="Disordered" evidence="1">
    <location>
        <begin position="468"/>
        <end position="495"/>
    </location>
</feature>
<evidence type="ECO:0000313" key="3">
    <source>
        <dbReference type="Proteomes" id="UP000278807"/>
    </source>
</evidence>
<dbReference type="OrthoDB" id="6380619at2759"/>
<reference evidence="2 3" key="2">
    <citation type="submission" date="2018-11" db="EMBL/GenBank/DDBJ databases">
        <authorList>
            <consortium name="Pathogen Informatics"/>
        </authorList>
    </citation>
    <scope>NUCLEOTIDE SEQUENCE [LARGE SCALE GENOMIC DNA]</scope>
</reference>